<accession>A0ABQ6FG35</accession>
<dbReference type="EMBL" id="BSPX01000078">
    <property type="protein sequence ID" value="GLT24212.1"/>
    <property type="molecule type" value="Genomic_DNA"/>
</dbReference>
<gene>
    <name evidence="1" type="ORF">GCM10007933_36860</name>
</gene>
<reference evidence="2" key="1">
    <citation type="journal article" date="2019" name="Int. J. Syst. Evol. Microbiol.">
        <title>The Global Catalogue of Microorganisms (GCM) 10K type strain sequencing project: providing services to taxonomists for standard genome sequencing and annotation.</title>
        <authorList>
            <consortium name="The Broad Institute Genomics Platform"/>
            <consortium name="The Broad Institute Genome Sequencing Center for Infectious Disease"/>
            <person name="Wu L."/>
            <person name="Ma J."/>
        </authorList>
    </citation>
    <scope>NUCLEOTIDE SEQUENCE [LARGE SCALE GENOMIC DNA]</scope>
    <source>
        <strain evidence="2">NBRC 102407</strain>
    </source>
</reference>
<comment type="caution">
    <text evidence="1">The sequence shown here is derived from an EMBL/GenBank/DDBJ whole genome shotgun (WGS) entry which is preliminary data.</text>
</comment>
<evidence type="ECO:0000313" key="2">
    <source>
        <dbReference type="Proteomes" id="UP001157167"/>
    </source>
</evidence>
<name>A0ABQ6FG35_9RHOO</name>
<evidence type="ECO:0000313" key="1">
    <source>
        <dbReference type="EMBL" id="GLT24212.1"/>
    </source>
</evidence>
<protein>
    <recommendedName>
        <fullName evidence="3">DUF4145 domain-containing protein</fullName>
    </recommendedName>
</protein>
<evidence type="ECO:0008006" key="3">
    <source>
        <dbReference type="Google" id="ProtNLM"/>
    </source>
</evidence>
<proteinExistence type="predicted"/>
<dbReference type="RefSeq" id="WP_284189376.1">
    <property type="nucleotide sequence ID" value="NZ_BSPX01000078.1"/>
</dbReference>
<dbReference type="Proteomes" id="UP001157167">
    <property type="component" value="Unassembled WGS sequence"/>
</dbReference>
<sequence>MSTSEKIKAELDWLLEQQQKLLDLSRDNKDILDFGTVYQKWYSKAYKIVEALAPERLQEFSGYYLIDPKRKTADAGNYAIQDYIKGIGARLDIYKKPLWDINNLVGVRVLNQVQILSALTSRIDSVLQDVTGHLFAELQDSELIAAIQLKKISKRAAGALAGVVLERHLQRAAENHGISIGKKNPTIADLNDPLKSKGVYEQPTWRKIQLLADIRNICSHQKSTEPTDEQVEELICGVNSIIKSVF</sequence>
<keyword evidence="2" id="KW-1185">Reference proteome</keyword>
<organism evidence="1 2">
    <name type="scientific">Zoogloea oryzae</name>
    <dbReference type="NCBI Taxonomy" id="310767"/>
    <lineage>
        <taxon>Bacteria</taxon>
        <taxon>Pseudomonadati</taxon>
        <taxon>Pseudomonadota</taxon>
        <taxon>Betaproteobacteria</taxon>
        <taxon>Rhodocyclales</taxon>
        <taxon>Zoogloeaceae</taxon>
        <taxon>Zoogloea</taxon>
    </lineage>
</organism>